<evidence type="ECO:0000313" key="2">
    <source>
        <dbReference type="EMBL" id="MBC8558886.1"/>
    </source>
</evidence>
<dbReference type="Pfam" id="PF07374">
    <property type="entry name" value="DUF1492"/>
    <property type="match status" value="1"/>
</dbReference>
<comment type="caution">
    <text evidence="2">The sequence shown here is derived from an EMBL/GenBank/DDBJ whole genome shotgun (WGS) entry which is preliminary data.</text>
</comment>
<dbReference type="EMBL" id="JACRSV010000001">
    <property type="protein sequence ID" value="MBC8558886.1"/>
    <property type="molecule type" value="Genomic_DNA"/>
</dbReference>
<reference evidence="2" key="1">
    <citation type="submission" date="2020-08" db="EMBL/GenBank/DDBJ databases">
        <title>Genome public.</title>
        <authorList>
            <person name="Liu C."/>
            <person name="Sun Q."/>
        </authorList>
    </citation>
    <scope>NUCLEOTIDE SEQUENCE</scope>
    <source>
        <strain evidence="2">NSJ-33</strain>
    </source>
</reference>
<gene>
    <name evidence="2" type="ORF">H8710_02255</name>
</gene>
<evidence type="ECO:0000313" key="3">
    <source>
        <dbReference type="Proteomes" id="UP000610760"/>
    </source>
</evidence>
<proteinExistence type="predicted"/>
<evidence type="ECO:0000256" key="1">
    <source>
        <dbReference type="SAM" id="Coils"/>
    </source>
</evidence>
<dbReference type="InterPro" id="IPR010861">
    <property type="entry name" value="DUF1492"/>
</dbReference>
<accession>A0A926I6I4</accession>
<sequence>MTKKEYLLQYKDAQREVDRLINERARWIARATKVTPTYTGMPHGGSGEDRMQDAVERLSEVEDELNDKIDRLVDLRREVDTAISTIGDTRLETVLRYRYINDFTLRQIARKMSYDYYYVCHLHGEALEKMTINRNFFMLK</sequence>
<dbReference type="RefSeq" id="WP_249293784.1">
    <property type="nucleotide sequence ID" value="NZ_JACRSV010000001.1"/>
</dbReference>
<dbReference type="Gene3D" id="1.20.140.160">
    <property type="match status" value="1"/>
</dbReference>
<keyword evidence="1" id="KW-0175">Coiled coil</keyword>
<dbReference type="AlphaFoldDB" id="A0A926I6I4"/>
<feature type="coiled-coil region" evidence="1">
    <location>
        <begin position="3"/>
        <end position="78"/>
    </location>
</feature>
<dbReference type="SUPFAM" id="SSF88659">
    <property type="entry name" value="Sigma3 and sigma4 domains of RNA polymerase sigma factors"/>
    <property type="match status" value="1"/>
</dbReference>
<dbReference type="Proteomes" id="UP000610760">
    <property type="component" value="Unassembled WGS sequence"/>
</dbReference>
<dbReference type="InterPro" id="IPR013324">
    <property type="entry name" value="RNA_pol_sigma_r3/r4-like"/>
</dbReference>
<organism evidence="2 3">
    <name type="scientific">Fumia xinanensis</name>
    <dbReference type="NCBI Taxonomy" id="2763659"/>
    <lineage>
        <taxon>Bacteria</taxon>
        <taxon>Bacillati</taxon>
        <taxon>Bacillota</taxon>
        <taxon>Clostridia</taxon>
        <taxon>Eubacteriales</taxon>
        <taxon>Oscillospiraceae</taxon>
        <taxon>Fumia</taxon>
    </lineage>
</organism>
<protein>
    <submittedName>
        <fullName evidence="2">DUF1492 domain-containing protein</fullName>
    </submittedName>
</protein>
<keyword evidence="3" id="KW-1185">Reference proteome</keyword>
<name>A0A926I6I4_9FIRM</name>